<evidence type="ECO:0000313" key="1">
    <source>
        <dbReference type="EMBL" id="OKP06247.1"/>
    </source>
</evidence>
<sequence>MKDLRDSRNFVRQERKYEKFAIPLRDLEHKLAHEYCSPLKHEIIRCGLTPGESSFMSMVLEDNPYCIWRDIGFMPFNGVSNPPFVDYILDQITTADHEGEAMEAFAYVDLLRGLQSSIPHVHDDEVCDMLSLFHRRYAEAFGTPYRREFVSQEVATLLPSKLHSNTSKSEFARGIISLRRKDGDSAAV</sequence>
<proteinExistence type="predicted"/>
<accession>A0A1Q5U1A8</accession>
<dbReference type="EMBL" id="MNBE01000598">
    <property type="protein sequence ID" value="OKP06247.1"/>
    <property type="molecule type" value="Genomic_DNA"/>
</dbReference>
<dbReference type="AlphaFoldDB" id="A0A1Q5U1A8"/>
<gene>
    <name evidence="1" type="ORF">PENSUB_6237</name>
</gene>
<keyword evidence="2" id="KW-1185">Reference proteome</keyword>
<evidence type="ECO:0000313" key="2">
    <source>
        <dbReference type="Proteomes" id="UP000186955"/>
    </source>
</evidence>
<protein>
    <submittedName>
        <fullName evidence="1">Uncharacterized protein</fullName>
    </submittedName>
</protein>
<comment type="caution">
    <text evidence="1">The sequence shown here is derived from an EMBL/GenBank/DDBJ whole genome shotgun (WGS) entry which is preliminary data.</text>
</comment>
<organism evidence="1 2">
    <name type="scientific">Penicillium subrubescens</name>
    <dbReference type="NCBI Taxonomy" id="1316194"/>
    <lineage>
        <taxon>Eukaryota</taxon>
        <taxon>Fungi</taxon>
        <taxon>Dikarya</taxon>
        <taxon>Ascomycota</taxon>
        <taxon>Pezizomycotina</taxon>
        <taxon>Eurotiomycetes</taxon>
        <taxon>Eurotiomycetidae</taxon>
        <taxon>Eurotiales</taxon>
        <taxon>Aspergillaceae</taxon>
        <taxon>Penicillium</taxon>
    </lineage>
</organism>
<dbReference type="Proteomes" id="UP000186955">
    <property type="component" value="Unassembled WGS sequence"/>
</dbReference>
<name>A0A1Q5U1A8_9EURO</name>
<reference evidence="1 2" key="1">
    <citation type="submission" date="2016-10" db="EMBL/GenBank/DDBJ databases">
        <title>Genome sequence of the ascomycete fungus Penicillium subrubescens.</title>
        <authorList>
            <person name="De Vries R.P."/>
            <person name="Peng M."/>
            <person name="Dilokpimol A."/>
            <person name="Hilden K."/>
            <person name="Makela M.R."/>
            <person name="Grigoriev I."/>
            <person name="Riley R."/>
            <person name="Granchi Z."/>
        </authorList>
    </citation>
    <scope>NUCLEOTIDE SEQUENCE [LARGE SCALE GENOMIC DNA]</scope>
    <source>
        <strain evidence="1 2">CBS 132785</strain>
    </source>
</reference>